<feature type="transmembrane region" description="Helical" evidence="7">
    <location>
        <begin position="295"/>
        <end position="321"/>
    </location>
</feature>
<dbReference type="PANTHER" id="PTHR30465">
    <property type="entry name" value="INNER MEMBRANE ABC TRANSPORTER"/>
    <property type="match status" value="1"/>
</dbReference>
<evidence type="ECO:0000256" key="5">
    <source>
        <dbReference type="ARBA" id="ARBA00022989"/>
    </source>
</evidence>
<evidence type="ECO:0000259" key="8">
    <source>
        <dbReference type="PROSITE" id="PS50928"/>
    </source>
</evidence>
<keyword evidence="2 7" id="KW-0813">Transport</keyword>
<sequence>MLRYVLRRFLLMIPTLFGISIIAFIIIQLPPGDYLTTVIAQLSAAGDLVEEDVIAGLKARYGLDRPMHVQYLKWISNILLRGDFGTSFEWDVAVGDLIWSRLGLTVTLSLATLLFTWAVAFPVGIYAAVRQYSWGDYLFTGIGFVGLAIPNFLLALVLMYVAFKYFNQSVGGLFSPDFVEAPWTWARVRDMLGHLWVPMIILGTAGTAGLIRIMRANLLDELRKPYVKTARAKGLSELRLLLKYPVRVALNPFVSTIGLTLPILISGSAIVSVVLSLPTSGPLLLRALIAQDMYLAGSFILMLGVITVLGTLLSDLLLAWLDPRIRFDE</sequence>
<dbReference type="InterPro" id="IPR000515">
    <property type="entry name" value="MetI-like"/>
</dbReference>
<dbReference type="InterPro" id="IPR035906">
    <property type="entry name" value="MetI-like_sf"/>
</dbReference>
<dbReference type="SUPFAM" id="SSF161098">
    <property type="entry name" value="MetI-like"/>
    <property type="match status" value="1"/>
</dbReference>
<comment type="similarity">
    <text evidence="7">Belongs to the binding-protein-dependent transport system permease family.</text>
</comment>
<dbReference type="EMBL" id="VXPY01000019">
    <property type="protein sequence ID" value="MYD89415.1"/>
    <property type="molecule type" value="Genomic_DNA"/>
</dbReference>
<organism evidence="9">
    <name type="scientific">Caldilineaceae bacterium SB0662_bin_9</name>
    <dbReference type="NCBI Taxonomy" id="2605258"/>
    <lineage>
        <taxon>Bacteria</taxon>
        <taxon>Bacillati</taxon>
        <taxon>Chloroflexota</taxon>
        <taxon>Caldilineae</taxon>
        <taxon>Caldilineales</taxon>
        <taxon>Caldilineaceae</taxon>
    </lineage>
</organism>
<accession>A0A6B1DRH2</accession>
<dbReference type="PROSITE" id="PS50928">
    <property type="entry name" value="ABC_TM1"/>
    <property type="match status" value="1"/>
</dbReference>
<evidence type="ECO:0000256" key="3">
    <source>
        <dbReference type="ARBA" id="ARBA00022475"/>
    </source>
</evidence>
<gene>
    <name evidence="9" type="ORF">F4Y08_03610</name>
</gene>
<evidence type="ECO:0000256" key="2">
    <source>
        <dbReference type="ARBA" id="ARBA00022448"/>
    </source>
</evidence>
<feature type="transmembrane region" description="Helical" evidence="7">
    <location>
        <begin position="106"/>
        <end position="129"/>
    </location>
</feature>
<keyword evidence="3" id="KW-1003">Cell membrane</keyword>
<comment type="subcellular location">
    <subcellularLocation>
        <location evidence="1 7">Cell membrane</location>
        <topology evidence="1 7">Multi-pass membrane protein</topology>
    </subcellularLocation>
</comment>
<dbReference type="AlphaFoldDB" id="A0A6B1DRH2"/>
<comment type="caution">
    <text evidence="9">The sequence shown here is derived from an EMBL/GenBank/DDBJ whole genome shotgun (WGS) entry which is preliminary data.</text>
</comment>
<evidence type="ECO:0000256" key="7">
    <source>
        <dbReference type="RuleBase" id="RU363032"/>
    </source>
</evidence>
<proteinExistence type="inferred from homology"/>
<evidence type="ECO:0000313" key="9">
    <source>
        <dbReference type="EMBL" id="MYD89415.1"/>
    </source>
</evidence>
<dbReference type="Gene3D" id="1.10.3720.10">
    <property type="entry name" value="MetI-like"/>
    <property type="match status" value="1"/>
</dbReference>
<name>A0A6B1DRH2_9CHLR</name>
<protein>
    <submittedName>
        <fullName evidence="9">ABC transporter permease</fullName>
    </submittedName>
</protein>
<feature type="domain" description="ABC transmembrane type-1" evidence="8">
    <location>
        <begin position="102"/>
        <end position="318"/>
    </location>
</feature>
<feature type="transmembrane region" description="Helical" evidence="7">
    <location>
        <begin position="195"/>
        <end position="214"/>
    </location>
</feature>
<keyword evidence="5 7" id="KW-1133">Transmembrane helix</keyword>
<dbReference type="Pfam" id="PF00528">
    <property type="entry name" value="BPD_transp_1"/>
    <property type="match status" value="1"/>
</dbReference>
<feature type="transmembrane region" description="Helical" evidence="7">
    <location>
        <begin position="248"/>
        <end position="275"/>
    </location>
</feature>
<feature type="transmembrane region" description="Helical" evidence="7">
    <location>
        <begin position="9"/>
        <end position="29"/>
    </location>
</feature>
<reference evidence="9" key="1">
    <citation type="submission" date="2019-09" db="EMBL/GenBank/DDBJ databases">
        <title>Characterisation of the sponge microbiome using genome-centric metagenomics.</title>
        <authorList>
            <person name="Engelberts J.P."/>
            <person name="Robbins S.J."/>
            <person name="De Goeij J.M."/>
            <person name="Aranda M."/>
            <person name="Bell S.C."/>
            <person name="Webster N.S."/>
        </authorList>
    </citation>
    <scope>NUCLEOTIDE SEQUENCE</scope>
    <source>
        <strain evidence="9">SB0662_bin_9</strain>
    </source>
</reference>
<evidence type="ECO:0000256" key="4">
    <source>
        <dbReference type="ARBA" id="ARBA00022692"/>
    </source>
</evidence>
<dbReference type="GO" id="GO:0055085">
    <property type="term" value="P:transmembrane transport"/>
    <property type="evidence" value="ECO:0007669"/>
    <property type="project" value="InterPro"/>
</dbReference>
<evidence type="ECO:0000256" key="1">
    <source>
        <dbReference type="ARBA" id="ARBA00004651"/>
    </source>
</evidence>
<dbReference type="PANTHER" id="PTHR30465:SF43">
    <property type="entry name" value="OLIGOPEPTIDE ABC TRANSPORTER, PERMEASE PROTEIN"/>
    <property type="match status" value="1"/>
</dbReference>
<keyword evidence="4 7" id="KW-0812">Transmembrane</keyword>
<feature type="transmembrane region" description="Helical" evidence="7">
    <location>
        <begin position="141"/>
        <end position="163"/>
    </location>
</feature>
<evidence type="ECO:0000256" key="6">
    <source>
        <dbReference type="ARBA" id="ARBA00023136"/>
    </source>
</evidence>
<keyword evidence="6 7" id="KW-0472">Membrane</keyword>
<dbReference type="InterPro" id="IPR045621">
    <property type="entry name" value="BPD_transp_1_N"/>
</dbReference>
<dbReference type="Pfam" id="PF19300">
    <property type="entry name" value="BPD_transp_1_N"/>
    <property type="match status" value="1"/>
</dbReference>
<dbReference type="CDD" id="cd06261">
    <property type="entry name" value="TM_PBP2"/>
    <property type="match status" value="1"/>
</dbReference>
<dbReference type="GO" id="GO:0005886">
    <property type="term" value="C:plasma membrane"/>
    <property type="evidence" value="ECO:0007669"/>
    <property type="project" value="UniProtKB-SubCell"/>
</dbReference>